<name>A0A1Y3V6B8_BACUN</name>
<proteinExistence type="predicted"/>
<comment type="caution">
    <text evidence="1">The sequence shown here is derived from an EMBL/GenBank/DDBJ whole genome shotgun (WGS) entry which is preliminary data.</text>
</comment>
<gene>
    <name evidence="1" type="ORF">B5G17_04180</name>
</gene>
<dbReference type="EMBL" id="NFHS01000002">
    <property type="protein sequence ID" value="OUN56135.1"/>
    <property type="molecule type" value="Genomic_DNA"/>
</dbReference>
<dbReference type="AlphaFoldDB" id="A0A1Y3V6B8"/>
<reference evidence="2" key="1">
    <citation type="submission" date="2017-04" db="EMBL/GenBank/DDBJ databases">
        <title>Function of individual gut microbiota members based on whole genome sequencing of pure cultures obtained from chicken caecum.</title>
        <authorList>
            <person name="Medvecky M."/>
            <person name="Cejkova D."/>
            <person name="Polansky O."/>
            <person name="Karasova D."/>
            <person name="Kubasova T."/>
            <person name="Cizek A."/>
            <person name="Rychlik I."/>
        </authorList>
    </citation>
    <scope>NUCLEOTIDE SEQUENCE [LARGE SCALE GENOMIC DNA]</scope>
    <source>
        <strain evidence="2">An67</strain>
    </source>
</reference>
<evidence type="ECO:0000313" key="2">
    <source>
        <dbReference type="Proteomes" id="UP000196329"/>
    </source>
</evidence>
<evidence type="ECO:0008006" key="3">
    <source>
        <dbReference type="Google" id="ProtNLM"/>
    </source>
</evidence>
<dbReference type="Proteomes" id="UP000196329">
    <property type="component" value="Unassembled WGS sequence"/>
</dbReference>
<protein>
    <recommendedName>
        <fullName evidence="3">Ribbon-helix-helix domain-containing protein</fullName>
    </recommendedName>
</protein>
<evidence type="ECO:0000313" key="1">
    <source>
        <dbReference type="EMBL" id="OUN56135.1"/>
    </source>
</evidence>
<sequence length="62" mass="7390">MKYKAKREKLFVRMDENTYMLLRELSDRTDSKLSVVVRALIDRGLRGLVGEDGRLRLHRLDR</sequence>
<dbReference type="RefSeq" id="WP_087332207.1">
    <property type="nucleotide sequence ID" value="NZ_DAWEHH010000011.1"/>
</dbReference>
<organism evidence="1 2">
    <name type="scientific">Bacteroides uniformis</name>
    <dbReference type="NCBI Taxonomy" id="820"/>
    <lineage>
        <taxon>Bacteria</taxon>
        <taxon>Pseudomonadati</taxon>
        <taxon>Bacteroidota</taxon>
        <taxon>Bacteroidia</taxon>
        <taxon>Bacteroidales</taxon>
        <taxon>Bacteroidaceae</taxon>
        <taxon>Bacteroides</taxon>
    </lineage>
</organism>
<accession>A0A1Y3V6B8</accession>